<evidence type="ECO:0008006" key="6">
    <source>
        <dbReference type="Google" id="ProtNLM"/>
    </source>
</evidence>
<evidence type="ECO:0000256" key="2">
    <source>
        <dbReference type="PROSITE-ProRule" id="PRU00252"/>
    </source>
</evidence>
<dbReference type="Pfam" id="PF00436">
    <property type="entry name" value="SSB"/>
    <property type="match status" value="1"/>
</dbReference>
<organism evidence="4 5">
    <name type="scientific">Microbacterium suwonense</name>
    <dbReference type="NCBI Taxonomy" id="683047"/>
    <lineage>
        <taxon>Bacteria</taxon>
        <taxon>Bacillati</taxon>
        <taxon>Actinomycetota</taxon>
        <taxon>Actinomycetes</taxon>
        <taxon>Micrococcales</taxon>
        <taxon>Microbacteriaceae</taxon>
        <taxon>Microbacterium</taxon>
    </lineage>
</organism>
<gene>
    <name evidence="4" type="ORF">GCM10025863_02080</name>
</gene>
<dbReference type="RefSeq" id="WP_286301415.1">
    <property type="nucleotide sequence ID" value="NZ_AP027728.1"/>
</dbReference>
<dbReference type="SUPFAM" id="SSF50249">
    <property type="entry name" value="Nucleic acid-binding proteins"/>
    <property type="match status" value="1"/>
</dbReference>
<reference evidence="5" key="1">
    <citation type="journal article" date="2019" name="Int. J. Syst. Evol. Microbiol.">
        <title>The Global Catalogue of Microorganisms (GCM) 10K type strain sequencing project: providing services to taxonomists for standard genome sequencing and annotation.</title>
        <authorList>
            <consortium name="The Broad Institute Genomics Platform"/>
            <consortium name="The Broad Institute Genome Sequencing Center for Infectious Disease"/>
            <person name="Wu L."/>
            <person name="Ma J."/>
        </authorList>
    </citation>
    <scope>NUCLEOTIDE SEQUENCE [LARGE SCALE GENOMIC DNA]</scope>
    <source>
        <strain evidence="5">NBRC 106310</strain>
    </source>
</reference>
<proteinExistence type="predicted"/>
<feature type="region of interest" description="Disordered" evidence="3">
    <location>
        <begin position="112"/>
        <end position="152"/>
    </location>
</feature>
<sequence length="152" mass="17086">MSIHTQESVSGFVTSEPQLTVSANGNPRLYFRFGQEHFRREEDGSFTQLESSFHHLVMFGRSAERASERFAKGDNFIAEGYQRPVSYEREGQSVESEEFVAKRIGHDAARTRYEVDRSARKTASRSSADKEQRRAFAPRASGAVNGAPSLGY</sequence>
<dbReference type="EMBL" id="AP027728">
    <property type="protein sequence ID" value="BDZ37594.1"/>
    <property type="molecule type" value="Genomic_DNA"/>
</dbReference>
<dbReference type="InterPro" id="IPR000424">
    <property type="entry name" value="Primosome_PriB/ssb"/>
</dbReference>
<evidence type="ECO:0000256" key="1">
    <source>
        <dbReference type="ARBA" id="ARBA00023125"/>
    </source>
</evidence>
<dbReference type="InterPro" id="IPR012340">
    <property type="entry name" value="NA-bd_OB-fold"/>
</dbReference>
<evidence type="ECO:0000313" key="5">
    <source>
        <dbReference type="Proteomes" id="UP001321543"/>
    </source>
</evidence>
<keyword evidence="1 2" id="KW-0238">DNA-binding</keyword>
<dbReference type="CDD" id="cd04496">
    <property type="entry name" value="SSB_OBF"/>
    <property type="match status" value="1"/>
</dbReference>
<evidence type="ECO:0000256" key="3">
    <source>
        <dbReference type="SAM" id="MobiDB-lite"/>
    </source>
</evidence>
<dbReference type="Proteomes" id="UP001321543">
    <property type="component" value="Chromosome"/>
</dbReference>
<name>A0ABM8FPI6_9MICO</name>
<dbReference type="PROSITE" id="PS50935">
    <property type="entry name" value="SSB"/>
    <property type="match status" value="1"/>
</dbReference>
<protein>
    <recommendedName>
        <fullName evidence="6">Single-stranded DNA-binding protein</fullName>
    </recommendedName>
</protein>
<accession>A0ABM8FPI6</accession>
<evidence type="ECO:0000313" key="4">
    <source>
        <dbReference type="EMBL" id="BDZ37594.1"/>
    </source>
</evidence>
<keyword evidence="5" id="KW-1185">Reference proteome</keyword>
<dbReference type="Gene3D" id="2.40.50.140">
    <property type="entry name" value="Nucleic acid-binding proteins"/>
    <property type="match status" value="1"/>
</dbReference>